<protein>
    <submittedName>
        <fullName evidence="2">Uncharacterized conserved protein</fullName>
    </submittedName>
</protein>
<evidence type="ECO:0000313" key="3">
    <source>
        <dbReference type="Proteomes" id="UP000054845"/>
    </source>
</evidence>
<feature type="region of interest" description="Disordered" evidence="1">
    <location>
        <begin position="167"/>
        <end position="280"/>
    </location>
</feature>
<accession>A0A0P1BFC8</accession>
<feature type="region of interest" description="Disordered" evidence="1">
    <location>
        <begin position="586"/>
        <end position="609"/>
    </location>
</feature>
<feature type="region of interest" description="Disordered" evidence="1">
    <location>
        <begin position="302"/>
        <end position="335"/>
    </location>
</feature>
<feature type="compositionally biased region" description="Low complexity" evidence="1">
    <location>
        <begin position="597"/>
        <end position="609"/>
    </location>
</feature>
<dbReference type="InterPro" id="IPR014848">
    <property type="entry name" value="Rgp1"/>
</dbReference>
<dbReference type="Pfam" id="PF08737">
    <property type="entry name" value="Rgp1"/>
    <property type="match status" value="1"/>
</dbReference>
<feature type="region of interest" description="Disordered" evidence="1">
    <location>
        <begin position="360"/>
        <end position="401"/>
    </location>
</feature>
<feature type="region of interest" description="Disordered" evidence="1">
    <location>
        <begin position="737"/>
        <end position="800"/>
    </location>
</feature>
<feature type="compositionally biased region" description="Polar residues" evidence="1">
    <location>
        <begin position="233"/>
        <end position="253"/>
    </location>
</feature>
<dbReference type="OrthoDB" id="1918at2759"/>
<reference evidence="2 3" key="1">
    <citation type="submission" date="2014-09" db="EMBL/GenBank/DDBJ databases">
        <authorList>
            <person name="Magalhaes I.L.F."/>
            <person name="Oliveira U."/>
            <person name="Santos F.R."/>
            <person name="Vidigal T.H.D.A."/>
            <person name="Brescovit A.D."/>
            <person name="Santos A.J."/>
        </authorList>
    </citation>
    <scope>NUCLEOTIDE SEQUENCE [LARGE SCALE GENOMIC DNA]</scope>
</reference>
<feature type="compositionally biased region" description="Low complexity" evidence="1">
    <location>
        <begin position="302"/>
        <end position="315"/>
    </location>
</feature>
<feature type="compositionally biased region" description="Low complexity" evidence="1">
    <location>
        <begin position="745"/>
        <end position="778"/>
    </location>
</feature>
<feature type="region of interest" description="Disordered" evidence="1">
    <location>
        <begin position="967"/>
        <end position="990"/>
    </location>
</feature>
<feature type="compositionally biased region" description="Low complexity" evidence="1">
    <location>
        <begin position="374"/>
        <end position="395"/>
    </location>
</feature>
<keyword evidence="3" id="KW-1185">Reference proteome</keyword>
<feature type="compositionally biased region" description="Low complexity" evidence="1">
    <location>
        <begin position="172"/>
        <end position="185"/>
    </location>
</feature>
<evidence type="ECO:0000256" key="1">
    <source>
        <dbReference type="SAM" id="MobiDB-lite"/>
    </source>
</evidence>
<dbReference type="AlphaFoldDB" id="A0A0P1BFC8"/>
<name>A0A0P1BFC8_9BASI</name>
<dbReference type="PANTHER" id="PTHR12507">
    <property type="entry name" value="REDUCED GROWTH PHENOTYPE 1 RGP1, YEAST -RELATED"/>
    <property type="match status" value="1"/>
</dbReference>
<proteinExistence type="predicted"/>
<dbReference type="STRING" id="401625.A0A0P1BFC8"/>
<organism evidence="2 3">
    <name type="scientific">Ceraceosorus bombacis</name>
    <dbReference type="NCBI Taxonomy" id="401625"/>
    <lineage>
        <taxon>Eukaryota</taxon>
        <taxon>Fungi</taxon>
        <taxon>Dikarya</taxon>
        <taxon>Basidiomycota</taxon>
        <taxon>Ustilaginomycotina</taxon>
        <taxon>Exobasidiomycetes</taxon>
        <taxon>Ceraceosorales</taxon>
        <taxon>Ceraceosoraceae</taxon>
        <taxon>Ceraceosorus</taxon>
    </lineage>
</organism>
<sequence length="1023" mass="107232">MDDPTASTPLMVSVAPSSSSFFAGEHFSCVITFTNTRVPLPSTQPLPSTSTFGNGNGSHSSLSDAACIAAAQRRVFSSAPALGRSSHTKSQSVDVRTFARQLQLEGADEGARDEGYYKAKRLAAESVDSFESQQNASVLDSSSIPSRRRLIGRDKHAAAHGHAANTFSAQLSTPTSAPASSSTAAADHKGHKHAASMYATPDHSSRNKNQAGLGLGLPGPSHRPPFASPDPSGPTSARPTLNLIHPSSSSVGSPTPARMASGAFRQPSAPVPRTHPHGRKQSIAAVQAEDLSAAFALGAPGMPASSAPSSAAPPITEEEPASPSFSNEPSTPRAIGHTFYQAGQGANDTMESVLRDDISAWSRPGIGPGGSGQSSGNSSGLDISTPTSFSSASTPYGAPKSSPLFPSGRSYAPGTVSLLWSFAQFGGEFKVDESLIKPGEFEQVKKRLAMDRTIGGGHLASSFGGAHGTGGGGGIGAQLDGGDEDAQKAGWGSYLSSALFSRPARRAHGRSVSSIGDRQARTLQNRAVPLFSSPPSIVAVDLDLKPGESRSYSFRIPLPADLPPSYTGRAISFTYTLTLGTNRVDHAAPRSAGSNGRFAQSQGSKQQQRSRLIRIPLRIYNHISVSGATHFFDLTNPVVYRKDESVVREELDDMLVTPTLRSSPVANGPRQDSAAERSRAKSQGREQAFGKSELEEYARDLLLSTRANEAALDDEDAPTDVEAAASAAASAARDLLFAPDPTASPPTSKKSLSRSSSMNLPRPTSPLGRRASVAASAAGEEDDGPKTSMEAVEHLSRNSQKVSYDISKDGQIVAVLTLIKSKYRLGDTVSGVVTMNRSGSVARVVRIAATLESYEAIQSDLSTLPQNRVAKLTKVVHSECHQSTLDSGQASFALPIPSGATPDFVTSAVKINWTVRLSFLTLACVRPSKGGPRAAPPCHLIPVESDGYEHFHASLVAVPHLSGPLHPSLMPTLSKEGQEEEKEESASMLAPEGTKLEVVECAVPLNVLPHSTRFQPGAASVFA</sequence>
<dbReference type="Proteomes" id="UP000054845">
    <property type="component" value="Unassembled WGS sequence"/>
</dbReference>
<dbReference type="EMBL" id="CCYA01000240">
    <property type="protein sequence ID" value="CEH14349.1"/>
    <property type="molecule type" value="Genomic_DNA"/>
</dbReference>
<feature type="compositionally biased region" description="Pro residues" evidence="1">
    <location>
        <begin position="221"/>
        <end position="232"/>
    </location>
</feature>
<evidence type="ECO:0000313" key="2">
    <source>
        <dbReference type="EMBL" id="CEH14349.1"/>
    </source>
</evidence>
<feature type="region of interest" description="Disordered" evidence="1">
    <location>
        <begin position="658"/>
        <end position="693"/>
    </location>
</feature>